<dbReference type="FunFam" id="2.30.180.10:FF:000008">
    <property type="entry name" value="Fasciclin-like arabinogalactan protein 10"/>
    <property type="match status" value="1"/>
</dbReference>
<proteinExistence type="predicted"/>
<dbReference type="SMART" id="SM00554">
    <property type="entry name" value="FAS1"/>
    <property type="match status" value="1"/>
</dbReference>
<evidence type="ECO:0000313" key="10">
    <source>
        <dbReference type="Proteomes" id="UP000734854"/>
    </source>
</evidence>
<protein>
    <recommendedName>
        <fullName evidence="8">FAS1 domain-containing protein</fullName>
    </recommendedName>
</protein>
<evidence type="ECO:0000256" key="5">
    <source>
        <dbReference type="ARBA" id="ARBA00023136"/>
    </source>
</evidence>
<dbReference type="AlphaFoldDB" id="A0A8J5GJZ1"/>
<dbReference type="PROSITE" id="PS50213">
    <property type="entry name" value="FAS1"/>
    <property type="match status" value="1"/>
</dbReference>
<feature type="compositionally biased region" description="Basic residues" evidence="6">
    <location>
        <begin position="216"/>
        <end position="229"/>
    </location>
</feature>
<keyword evidence="2" id="KW-1003">Cell membrane</keyword>
<dbReference type="InterPro" id="IPR000782">
    <property type="entry name" value="FAS1_domain"/>
</dbReference>
<dbReference type="GO" id="GO:0009834">
    <property type="term" value="P:plant-type secondary cell wall biogenesis"/>
    <property type="evidence" value="ECO:0007669"/>
    <property type="project" value="TreeGrafter"/>
</dbReference>
<keyword evidence="10" id="KW-1185">Reference proteome</keyword>
<evidence type="ECO:0000313" key="9">
    <source>
        <dbReference type="EMBL" id="KAG6507856.1"/>
    </source>
</evidence>
<feature type="signal peptide" evidence="7">
    <location>
        <begin position="1"/>
        <end position="25"/>
    </location>
</feature>
<dbReference type="Proteomes" id="UP000734854">
    <property type="component" value="Unassembled WGS sequence"/>
</dbReference>
<evidence type="ECO:0000259" key="8">
    <source>
        <dbReference type="PROSITE" id="PS50213"/>
    </source>
</evidence>
<dbReference type="EMBL" id="JACMSC010000009">
    <property type="protein sequence ID" value="KAG6507856.1"/>
    <property type="molecule type" value="Genomic_DNA"/>
</dbReference>
<evidence type="ECO:0000256" key="6">
    <source>
        <dbReference type="SAM" id="MobiDB-lite"/>
    </source>
</evidence>
<keyword evidence="3" id="KW-0325">Glycoprotein</keyword>
<evidence type="ECO:0000256" key="7">
    <source>
        <dbReference type="SAM" id="SignalP"/>
    </source>
</evidence>
<comment type="caution">
    <text evidence="9">The sequence shown here is derived from an EMBL/GenBank/DDBJ whole genome shotgun (WGS) entry which is preliminary data.</text>
</comment>
<feature type="domain" description="FAS1" evidence="8">
    <location>
        <begin position="53"/>
        <end position="194"/>
    </location>
</feature>
<dbReference type="PANTHER" id="PTHR32077">
    <property type="entry name" value="FASCICLIN-LIKE ARABINOGALACTAN PROTEIN"/>
    <property type="match status" value="1"/>
</dbReference>
<comment type="subcellular location">
    <subcellularLocation>
        <location evidence="1">Cell membrane</location>
        <topology evidence="1">Lipid-anchor</topology>
        <topology evidence="1">GPI-anchor</topology>
    </subcellularLocation>
</comment>
<dbReference type="GO" id="GO:0098552">
    <property type="term" value="C:side of membrane"/>
    <property type="evidence" value="ECO:0007669"/>
    <property type="project" value="UniProtKB-KW"/>
</dbReference>
<dbReference type="GO" id="GO:0005886">
    <property type="term" value="C:plasma membrane"/>
    <property type="evidence" value="ECO:0007669"/>
    <property type="project" value="UniProtKB-SubCell"/>
</dbReference>
<dbReference type="Pfam" id="PF02469">
    <property type="entry name" value="Fasciclin"/>
    <property type="match status" value="1"/>
</dbReference>
<organism evidence="9 10">
    <name type="scientific">Zingiber officinale</name>
    <name type="common">Ginger</name>
    <name type="synonym">Amomum zingiber</name>
    <dbReference type="NCBI Taxonomy" id="94328"/>
    <lineage>
        <taxon>Eukaryota</taxon>
        <taxon>Viridiplantae</taxon>
        <taxon>Streptophyta</taxon>
        <taxon>Embryophyta</taxon>
        <taxon>Tracheophyta</taxon>
        <taxon>Spermatophyta</taxon>
        <taxon>Magnoliopsida</taxon>
        <taxon>Liliopsida</taxon>
        <taxon>Zingiberales</taxon>
        <taxon>Zingiberaceae</taxon>
        <taxon>Zingiber</taxon>
    </lineage>
</organism>
<dbReference type="OrthoDB" id="1742889at2759"/>
<dbReference type="PANTHER" id="PTHR32077:SF86">
    <property type="entry name" value="FAS1 DOMAIN-CONTAINING PROTEIN SELMODRAFT_448915"/>
    <property type="match status" value="1"/>
</dbReference>
<keyword evidence="3" id="KW-0336">GPI-anchor</keyword>
<evidence type="ECO:0000256" key="1">
    <source>
        <dbReference type="ARBA" id="ARBA00004609"/>
    </source>
</evidence>
<dbReference type="InterPro" id="IPR045003">
    <property type="entry name" value="FLA_A"/>
</dbReference>
<evidence type="ECO:0000256" key="4">
    <source>
        <dbReference type="ARBA" id="ARBA00022729"/>
    </source>
</evidence>
<name>A0A8J5GJZ1_ZINOF</name>
<feature type="chain" id="PRO_5035288765" description="FAS1 domain-containing protein" evidence="7">
    <location>
        <begin position="26"/>
        <end position="273"/>
    </location>
</feature>
<feature type="compositionally biased region" description="Low complexity" evidence="6">
    <location>
        <begin position="241"/>
        <end position="251"/>
    </location>
</feature>
<keyword evidence="4 7" id="KW-0732">Signal</keyword>
<keyword evidence="3" id="KW-0449">Lipoprotein</keyword>
<feature type="region of interest" description="Disordered" evidence="6">
    <location>
        <begin position="201"/>
        <end position="251"/>
    </location>
</feature>
<gene>
    <name evidence="9" type="ORF">ZIOFF_033209</name>
</gene>
<sequence>MRLRCPSFFISFCFLGFLLFQAAVAGPTRSGNVSPIATRGRALAAKAPAAPDAPVNLTSLMARKGCATFANLLSSTADAAQTFAGSVDGGLTAFCPLDQAMKPFLPTFKNLTPDAKLSLLLYHAVPVYYSVATLRTGNGVVNTLATDGTARNYNLTVQNEGQQVTLKTRFTVATITATLIDKDPLAVYAIDEVLRPAEIFKPTEAPAPAPAPEAPKKKKKTPRTAKSKKALPPAGPQEQPADQTAADQSAAARNGLSVVVNMAVTAAALLMAA</sequence>
<evidence type="ECO:0000256" key="3">
    <source>
        <dbReference type="ARBA" id="ARBA00022622"/>
    </source>
</evidence>
<keyword evidence="5" id="KW-0472">Membrane</keyword>
<reference evidence="9 10" key="1">
    <citation type="submission" date="2020-08" db="EMBL/GenBank/DDBJ databases">
        <title>Plant Genome Project.</title>
        <authorList>
            <person name="Zhang R.-G."/>
        </authorList>
    </citation>
    <scope>NUCLEOTIDE SEQUENCE [LARGE SCALE GENOMIC DNA]</scope>
    <source>
        <tissue evidence="9">Rhizome</tissue>
    </source>
</reference>
<evidence type="ECO:0000256" key="2">
    <source>
        <dbReference type="ARBA" id="ARBA00022475"/>
    </source>
</evidence>
<accession>A0A8J5GJZ1</accession>